<feature type="region of interest" description="Disordered" evidence="1">
    <location>
        <begin position="583"/>
        <end position="605"/>
    </location>
</feature>
<feature type="compositionally biased region" description="Basic and acidic residues" evidence="1">
    <location>
        <begin position="88"/>
        <end position="97"/>
    </location>
</feature>
<feature type="compositionally biased region" description="Polar residues" evidence="1">
    <location>
        <begin position="773"/>
        <end position="805"/>
    </location>
</feature>
<feature type="compositionally biased region" description="Polar residues" evidence="1">
    <location>
        <begin position="46"/>
        <end position="57"/>
    </location>
</feature>
<reference evidence="2 3" key="1">
    <citation type="submission" date="2024-02" db="EMBL/GenBank/DDBJ databases">
        <title>Discinaceae phylogenomics.</title>
        <authorList>
            <person name="Dirks A.C."/>
            <person name="James T.Y."/>
        </authorList>
    </citation>
    <scope>NUCLEOTIDE SEQUENCE [LARGE SCALE GENOMIC DNA]</scope>
    <source>
        <strain evidence="2 3">ACD0624</strain>
    </source>
</reference>
<organism evidence="2 3">
    <name type="scientific">Discina gigas</name>
    <dbReference type="NCBI Taxonomy" id="1032678"/>
    <lineage>
        <taxon>Eukaryota</taxon>
        <taxon>Fungi</taxon>
        <taxon>Dikarya</taxon>
        <taxon>Ascomycota</taxon>
        <taxon>Pezizomycotina</taxon>
        <taxon>Pezizomycetes</taxon>
        <taxon>Pezizales</taxon>
        <taxon>Discinaceae</taxon>
        <taxon>Discina</taxon>
    </lineage>
</organism>
<feature type="compositionally biased region" description="Polar residues" evidence="1">
    <location>
        <begin position="286"/>
        <end position="297"/>
    </location>
</feature>
<protein>
    <submittedName>
        <fullName evidence="2">Uncharacterized protein</fullName>
    </submittedName>
</protein>
<name>A0ABR3GFY1_9PEZI</name>
<accession>A0ABR3GFY1</accession>
<feature type="compositionally biased region" description="Polar residues" evidence="1">
    <location>
        <begin position="184"/>
        <end position="205"/>
    </location>
</feature>
<keyword evidence="3" id="KW-1185">Reference proteome</keyword>
<dbReference type="Proteomes" id="UP001447188">
    <property type="component" value="Unassembled WGS sequence"/>
</dbReference>
<dbReference type="EMBL" id="JBBBZM010000087">
    <property type="protein sequence ID" value="KAL0634690.1"/>
    <property type="molecule type" value="Genomic_DNA"/>
</dbReference>
<feature type="compositionally biased region" description="Basic and acidic residues" evidence="1">
    <location>
        <begin position="144"/>
        <end position="158"/>
    </location>
</feature>
<feature type="region of interest" description="Disordered" evidence="1">
    <location>
        <begin position="1"/>
        <end position="389"/>
    </location>
</feature>
<feature type="region of interest" description="Disordered" evidence="1">
    <location>
        <begin position="533"/>
        <end position="557"/>
    </location>
</feature>
<feature type="compositionally biased region" description="Polar residues" evidence="1">
    <location>
        <begin position="314"/>
        <end position="334"/>
    </location>
</feature>
<comment type="caution">
    <text evidence="2">The sequence shown here is derived from an EMBL/GenBank/DDBJ whole genome shotgun (WGS) entry which is preliminary data.</text>
</comment>
<feature type="compositionally biased region" description="Polar residues" evidence="1">
    <location>
        <begin position="220"/>
        <end position="238"/>
    </location>
</feature>
<feature type="compositionally biased region" description="Polar residues" evidence="1">
    <location>
        <begin position="25"/>
        <end position="37"/>
    </location>
</feature>
<evidence type="ECO:0000256" key="1">
    <source>
        <dbReference type="SAM" id="MobiDB-lite"/>
    </source>
</evidence>
<evidence type="ECO:0000313" key="2">
    <source>
        <dbReference type="EMBL" id="KAL0634690.1"/>
    </source>
</evidence>
<feature type="compositionally biased region" description="Basic and acidic residues" evidence="1">
    <location>
        <begin position="115"/>
        <end position="127"/>
    </location>
</feature>
<evidence type="ECO:0000313" key="3">
    <source>
        <dbReference type="Proteomes" id="UP001447188"/>
    </source>
</evidence>
<proteinExistence type="predicted"/>
<feature type="compositionally biased region" description="Polar residues" evidence="1">
    <location>
        <begin position="249"/>
        <end position="266"/>
    </location>
</feature>
<feature type="compositionally biased region" description="Basic and acidic residues" evidence="1">
    <location>
        <begin position="545"/>
        <end position="554"/>
    </location>
</feature>
<feature type="compositionally biased region" description="Gly residues" evidence="1">
    <location>
        <begin position="9"/>
        <end position="18"/>
    </location>
</feature>
<sequence length="849" mass="91671">MSGLLRPIGAGGGGGDGGRIPRTALENNCTFPETSNTTDRKHVFGTPTSQLSSNTDISSKKATADNKPRVSDVGMSPFRDSVGKLVHPRKDGARYSEDNAIPPDGVIIQPDEQDASPRGEEGRREGRWGSARARLGSVFSGRHSIREGVSRVRRKSVDPSHLMNDLNPGGSGSRANRRPLSAHGSDQQFSPAPDTTTAPSFTGSTFFGHARQGSDVPGGSSPSRLSSKFTSWKNNLSTPKGRGRELSQEHGTITDSPASEQLRSSSTPPPQKFKVRVNRFLRSGRRSVSSITGSPASEDTPAPGAGREHLRPLASTSTAQTPPYPSSAESSTARETPRHGIGFRQAVRRGVSSARRRMSVPFLSTPPLSDDNASVSDAPAIEPPERPQTVPVEKRGALRTPGGSQFVLSGEPGHDFLPSEANNFIPPITPPVVTENFHTDDWLGQDFEHISMIQSRPPLFPPGMEESPPLSPWARTSSESQPWLKLTATPPRLPEIAPVAPFAIGELMARDLAAGKALSGGRQSLSDKYWTVASGSDVGRNGETQTKDKGKERATSNASEYLMPPGERFYLESRGKSIEVLDEEKRRKSRDTGIMGLDPEVTPSREPLTMFGLRERDGGGEFTYAAAVREIAGLGRFPKRPPPDTGTDDVSVPMPECDYDLPLPNFRFSILSKPSPSSNEPDVSLCAASSSLAQEKSGSISDFLRLAPAHIQIFTTTTNTTTRTATAASTNPSTSITSPSDYNPYNYQMLLSSNRPYLFVLQELSSGTYIKITPQKNSSPVSRSLSTLTPSYPETPVPSQASPSDARSPVSVRFVNSNGLLIYGTETYEEMDNDNVDDEEEDKKEKEKE</sequence>
<feature type="compositionally biased region" description="Low complexity" evidence="1">
    <location>
        <begin position="344"/>
        <end position="353"/>
    </location>
</feature>
<feature type="compositionally biased region" description="Basic residues" evidence="1">
    <location>
        <begin position="273"/>
        <end position="285"/>
    </location>
</feature>
<feature type="region of interest" description="Disordered" evidence="1">
    <location>
        <begin position="773"/>
        <end position="810"/>
    </location>
</feature>
<feature type="region of interest" description="Disordered" evidence="1">
    <location>
        <begin position="825"/>
        <end position="849"/>
    </location>
</feature>
<feature type="compositionally biased region" description="Acidic residues" evidence="1">
    <location>
        <begin position="827"/>
        <end position="842"/>
    </location>
</feature>
<gene>
    <name evidence="2" type="ORF">Q9L58_006355</name>
</gene>
<feature type="compositionally biased region" description="Basic and acidic residues" evidence="1">
    <location>
        <begin position="58"/>
        <end position="70"/>
    </location>
</feature>